<dbReference type="Proteomes" id="UP000807025">
    <property type="component" value="Unassembled WGS sequence"/>
</dbReference>
<accession>A0A9P5ZQN7</accession>
<dbReference type="AlphaFoldDB" id="A0A9P5ZQN7"/>
<evidence type="ECO:0000313" key="3">
    <source>
        <dbReference type="Proteomes" id="UP000807025"/>
    </source>
</evidence>
<name>A0A9P5ZQN7_PLEER</name>
<feature type="compositionally biased region" description="Basic and acidic residues" evidence="1">
    <location>
        <begin position="173"/>
        <end position="183"/>
    </location>
</feature>
<keyword evidence="3" id="KW-1185">Reference proteome</keyword>
<feature type="compositionally biased region" description="Basic and acidic residues" evidence="1">
    <location>
        <begin position="137"/>
        <end position="146"/>
    </location>
</feature>
<feature type="region of interest" description="Disordered" evidence="1">
    <location>
        <begin position="136"/>
        <end position="183"/>
    </location>
</feature>
<gene>
    <name evidence="2" type="ORF">BDN71DRAFT_1510857</name>
</gene>
<proteinExistence type="predicted"/>
<protein>
    <submittedName>
        <fullName evidence="2">Uncharacterized protein</fullName>
    </submittedName>
</protein>
<organism evidence="2 3">
    <name type="scientific">Pleurotus eryngii</name>
    <name type="common">Boletus of the steppes</name>
    <dbReference type="NCBI Taxonomy" id="5323"/>
    <lineage>
        <taxon>Eukaryota</taxon>
        <taxon>Fungi</taxon>
        <taxon>Dikarya</taxon>
        <taxon>Basidiomycota</taxon>
        <taxon>Agaricomycotina</taxon>
        <taxon>Agaricomycetes</taxon>
        <taxon>Agaricomycetidae</taxon>
        <taxon>Agaricales</taxon>
        <taxon>Pleurotineae</taxon>
        <taxon>Pleurotaceae</taxon>
        <taxon>Pleurotus</taxon>
    </lineage>
</organism>
<reference evidence="2" key="1">
    <citation type="submission" date="2020-11" db="EMBL/GenBank/DDBJ databases">
        <authorList>
            <consortium name="DOE Joint Genome Institute"/>
            <person name="Ahrendt S."/>
            <person name="Riley R."/>
            <person name="Andreopoulos W."/>
            <person name="Labutti K."/>
            <person name="Pangilinan J."/>
            <person name="Ruiz-Duenas F.J."/>
            <person name="Barrasa J.M."/>
            <person name="Sanchez-Garcia M."/>
            <person name="Camarero S."/>
            <person name="Miyauchi S."/>
            <person name="Serrano A."/>
            <person name="Linde D."/>
            <person name="Babiker R."/>
            <person name="Drula E."/>
            <person name="Ayuso-Fernandez I."/>
            <person name="Pacheco R."/>
            <person name="Padilla G."/>
            <person name="Ferreira P."/>
            <person name="Barriuso J."/>
            <person name="Kellner H."/>
            <person name="Castanera R."/>
            <person name="Alfaro M."/>
            <person name="Ramirez L."/>
            <person name="Pisabarro A.G."/>
            <person name="Kuo A."/>
            <person name="Tritt A."/>
            <person name="Lipzen A."/>
            <person name="He G."/>
            <person name="Yan M."/>
            <person name="Ng V."/>
            <person name="Cullen D."/>
            <person name="Martin F."/>
            <person name="Rosso M.-N."/>
            <person name="Henrissat B."/>
            <person name="Hibbett D."/>
            <person name="Martinez A.T."/>
            <person name="Grigoriev I.V."/>
        </authorList>
    </citation>
    <scope>NUCLEOTIDE SEQUENCE</scope>
    <source>
        <strain evidence="2">ATCC 90797</strain>
    </source>
</reference>
<evidence type="ECO:0000313" key="2">
    <source>
        <dbReference type="EMBL" id="KAF9490950.1"/>
    </source>
</evidence>
<sequence length="183" mass="20081">MPFFENAGGFVMEGCTFTKINADGSKESWTCHGANTDNGASPFIPGAESTSTNNQNLSASDTCDDPFVNPDGPPVLVEELVIDNSKTNGVRRRHATRRSRRTARGNHHCMTTTTTTTTTIVSMNSNNARTVLVRDSFNSHDGEEPPRMPFRRRSIPQGCRHPSLGEAPQQRAMPEKSTEKDKS</sequence>
<dbReference type="OrthoDB" id="10363154at2759"/>
<dbReference type="EMBL" id="MU154630">
    <property type="protein sequence ID" value="KAF9490950.1"/>
    <property type="molecule type" value="Genomic_DNA"/>
</dbReference>
<comment type="caution">
    <text evidence="2">The sequence shown here is derived from an EMBL/GenBank/DDBJ whole genome shotgun (WGS) entry which is preliminary data.</text>
</comment>
<evidence type="ECO:0000256" key="1">
    <source>
        <dbReference type="SAM" id="MobiDB-lite"/>
    </source>
</evidence>